<dbReference type="EMBL" id="CP121671">
    <property type="protein sequence ID" value="WFT76206.1"/>
    <property type="molecule type" value="Genomic_DNA"/>
</dbReference>
<protein>
    <submittedName>
        <fullName evidence="2">ATP-binding protein</fullName>
    </submittedName>
</protein>
<accession>A0ABY8J5N3</accession>
<evidence type="ECO:0000313" key="2">
    <source>
        <dbReference type="EMBL" id="WFT76206.1"/>
    </source>
</evidence>
<evidence type="ECO:0000259" key="1">
    <source>
        <dbReference type="Pfam" id="PF13175"/>
    </source>
</evidence>
<dbReference type="Proteomes" id="UP001221597">
    <property type="component" value="Chromosome"/>
</dbReference>
<keyword evidence="2" id="KW-0067">ATP-binding</keyword>
<dbReference type="GO" id="GO:0005524">
    <property type="term" value="F:ATP binding"/>
    <property type="evidence" value="ECO:0007669"/>
    <property type="project" value="UniProtKB-KW"/>
</dbReference>
<feature type="domain" description="Endonuclease GajA/Old nuclease/RecF-like AAA" evidence="1">
    <location>
        <begin position="28"/>
        <end position="356"/>
    </location>
</feature>
<name>A0ABY8J5N3_9BACI</name>
<keyword evidence="3" id="KW-1185">Reference proteome</keyword>
<gene>
    <name evidence="2" type="ORF">P9989_07535</name>
</gene>
<dbReference type="InterPro" id="IPR051396">
    <property type="entry name" value="Bact_Antivir_Def_Nuclease"/>
</dbReference>
<dbReference type="SUPFAM" id="SSF52540">
    <property type="entry name" value="P-loop containing nucleoside triphosphate hydrolases"/>
    <property type="match status" value="1"/>
</dbReference>
<dbReference type="InterPro" id="IPR027417">
    <property type="entry name" value="P-loop_NTPase"/>
</dbReference>
<keyword evidence="2" id="KW-0547">Nucleotide-binding</keyword>
<sequence>MSYFVESLLLDSPEFENYMFGEDFLFSNLSKVNILVGSNNSGKSNFMRRIVSIEDIMFKPNNINLEKLSNLKREVKEELESIMTTKGILDYGEVLSKSKQSLVENEFLTTKEDFIRPFEDFLNEINNIQGSLSVTSKGGFTSLNTDIINEEIKQLGDKYIELLEDFSSEIPQNTPNKFQFSRVYIPTLRGLRGFSKEDFESKESDIYHERTINDYFSKNNSNFEVFTGLNLYKEIKNLLLGNLRDRELIREFEKFLGEKFFSGENISLIPSIHSDVVNVKIGTENERPIYDLGDGIQSIIIMTFPLFKYKDENLLLFIEEPEMFLHPGMQRTLLETFMSNELAPHQYFLTTHSNHFLDLTLDIDQISIYTFNKELKDDGSNEKTPKFNVVNVNNEETSTLEMLGVKDSSVFLSNCTIWVEGITDRYYIRHFLKLYQMHLFQGDISKYYREDQHYSFIEYSGGNITHWSFLDEDDTPKEKAFKSISFKEITKKIFLITDQDGEGKNERQAKLNEALGDDYFCLSCREIENLITKDILLKVVADYEGKSPEGLDFKTDFSYADYKNAYLGSFIENNLEDKQRKGKYNSSSGTVSDKLNFCKKVVHHTNTFEDLSDESKELCQRIYSFIESNN</sequence>
<dbReference type="RefSeq" id="WP_283078160.1">
    <property type="nucleotide sequence ID" value="NZ_CP121671.1"/>
</dbReference>
<dbReference type="Gene3D" id="3.40.50.300">
    <property type="entry name" value="P-loop containing nucleotide triphosphate hydrolases"/>
    <property type="match status" value="1"/>
</dbReference>
<evidence type="ECO:0000313" key="3">
    <source>
        <dbReference type="Proteomes" id="UP001221597"/>
    </source>
</evidence>
<organism evidence="2 3">
    <name type="scientific">Halobacillus naozhouensis</name>
    <dbReference type="NCBI Taxonomy" id="554880"/>
    <lineage>
        <taxon>Bacteria</taxon>
        <taxon>Bacillati</taxon>
        <taxon>Bacillota</taxon>
        <taxon>Bacilli</taxon>
        <taxon>Bacillales</taxon>
        <taxon>Bacillaceae</taxon>
        <taxon>Halobacillus</taxon>
    </lineage>
</organism>
<dbReference type="Pfam" id="PF13175">
    <property type="entry name" value="AAA_15"/>
    <property type="match status" value="1"/>
</dbReference>
<dbReference type="PANTHER" id="PTHR43581">
    <property type="entry name" value="ATP/GTP PHOSPHATASE"/>
    <property type="match status" value="1"/>
</dbReference>
<dbReference type="InterPro" id="IPR041685">
    <property type="entry name" value="AAA_GajA/Old/RecF-like"/>
</dbReference>
<proteinExistence type="predicted"/>
<dbReference type="PANTHER" id="PTHR43581:SF4">
    <property type="entry name" value="ATP_GTP PHOSPHATASE"/>
    <property type="match status" value="1"/>
</dbReference>
<reference evidence="2 3" key="1">
    <citation type="submission" date="2023-04" db="EMBL/GenBank/DDBJ databases">
        <title>Genome sequence of Halobacillus naozhouensis KACC 21980.</title>
        <authorList>
            <person name="Kim S."/>
            <person name="Heo J."/>
            <person name="Kwon S.-W."/>
        </authorList>
    </citation>
    <scope>NUCLEOTIDE SEQUENCE [LARGE SCALE GENOMIC DNA]</scope>
    <source>
        <strain evidence="2 3">KCTC 13234</strain>
    </source>
</reference>